<dbReference type="AlphaFoldDB" id="A0A2T3J763"/>
<gene>
    <name evidence="1" type="ORF">C9J12_26475</name>
</gene>
<evidence type="ECO:0000313" key="2">
    <source>
        <dbReference type="Proteomes" id="UP000240987"/>
    </source>
</evidence>
<dbReference type="EMBL" id="PYMJ01000046">
    <property type="protein sequence ID" value="PSU44625.1"/>
    <property type="molecule type" value="Genomic_DNA"/>
</dbReference>
<proteinExistence type="predicted"/>
<keyword evidence="2" id="KW-1185">Reference proteome</keyword>
<protein>
    <submittedName>
        <fullName evidence="1">Uncharacterized protein</fullName>
    </submittedName>
</protein>
<name>A0A2T3J763_9GAMM</name>
<comment type="caution">
    <text evidence="1">The sequence shown here is derived from an EMBL/GenBank/DDBJ whole genome shotgun (WGS) entry which is preliminary data.</text>
</comment>
<sequence>MIKHGYCSGCGGVLSFYFIEDKTIFFCSMANNISLQQEMYDSAVYSCRYSSPTSVSFEPKKKACKYLMVRNIEILGSVASWSSKL</sequence>
<reference evidence="1 2" key="1">
    <citation type="submission" date="2018-01" db="EMBL/GenBank/DDBJ databases">
        <title>Whole genome sequencing of Histamine producing bacteria.</title>
        <authorList>
            <person name="Butler K."/>
        </authorList>
    </citation>
    <scope>NUCLEOTIDE SEQUENCE [LARGE SCALE GENOMIC DNA]</scope>
    <source>
        <strain evidence="1 2">JCM 12947</strain>
    </source>
</reference>
<accession>A0A2T3J763</accession>
<dbReference type="Proteomes" id="UP000240987">
    <property type="component" value="Unassembled WGS sequence"/>
</dbReference>
<evidence type="ECO:0000313" key="1">
    <source>
        <dbReference type="EMBL" id="PSU44625.1"/>
    </source>
</evidence>
<organism evidence="1 2">
    <name type="scientific">Photobacterium frigidiphilum</name>
    <dbReference type="NCBI Taxonomy" id="264736"/>
    <lineage>
        <taxon>Bacteria</taxon>
        <taxon>Pseudomonadati</taxon>
        <taxon>Pseudomonadota</taxon>
        <taxon>Gammaproteobacteria</taxon>
        <taxon>Vibrionales</taxon>
        <taxon>Vibrionaceae</taxon>
        <taxon>Photobacterium</taxon>
    </lineage>
</organism>